<sequence length="64" mass="6864">MTTDPNAELSSLASQIDALITRMAEMIDAASTDQSGKASHGLVEAERHLQGARRELTRIQQSPG</sequence>
<proteinExistence type="predicted"/>
<evidence type="ECO:0000313" key="1">
    <source>
        <dbReference type="EMBL" id="SVA95691.1"/>
    </source>
</evidence>
<name>A0A382A388_9ZZZZ</name>
<dbReference type="AlphaFoldDB" id="A0A382A388"/>
<accession>A0A382A388</accession>
<reference evidence="1" key="1">
    <citation type="submission" date="2018-05" db="EMBL/GenBank/DDBJ databases">
        <authorList>
            <person name="Lanie J.A."/>
            <person name="Ng W.-L."/>
            <person name="Kazmierczak K.M."/>
            <person name="Andrzejewski T.M."/>
            <person name="Davidsen T.M."/>
            <person name="Wayne K.J."/>
            <person name="Tettelin H."/>
            <person name="Glass J.I."/>
            <person name="Rusch D."/>
            <person name="Podicherti R."/>
            <person name="Tsui H.-C.T."/>
            <person name="Winkler M.E."/>
        </authorList>
    </citation>
    <scope>NUCLEOTIDE SEQUENCE</scope>
</reference>
<dbReference type="EMBL" id="UINC01023636">
    <property type="protein sequence ID" value="SVA95691.1"/>
    <property type="molecule type" value="Genomic_DNA"/>
</dbReference>
<protein>
    <submittedName>
        <fullName evidence="1">Uncharacterized protein</fullName>
    </submittedName>
</protein>
<gene>
    <name evidence="1" type="ORF">METZ01_LOCUS148545</name>
</gene>
<organism evidence="1">
    <name type="scientific">marine metagenome</name>
    <dbReference type="NCBI Taxonomy" id="408172"/>
    <lineage>
        <taxon>unclassified sequences</taxon>
        <taxon>metagenomes</taxon>
        <taxon>ecological metagenomes</taxon>
    </lineage>
</organism>